<feature type="domain" description="HTH araC/xylS-type" evidence="4">
    <location>
        <begin position="183"/>
        <end position="281"/>
    </location>
</feature>
<organism evidence="5 8">
    <name type="scientific">Pseudobutyrivibrio ruminis</name>
    <dbReference type="NCBI Taxonomy" id="46206"/>
    <lineage>
        <taxon>Bacteria</taxon>
        <taxon>Bacillati</taxon>
        <taxon>Bacillota</taxon>
        <taxon>Clostridia</taxon>
        <taxon>Lachnospirales</taxon>
        <taxon>Lachnospiraceae</taxon>
        <taxon>Pseudobutyrivibrio</taxon>
    </lineage>
</organism>
<dbReference type="InterPro" id="IPR020449">
    <property type="entry name" value="Tscrpt_reg_AraC-type_HTH"/>
</dbReference>
<evidence type="ECO:0000256" key="2">
    <source>
        <dbReference type="ARBA" id="ARBA00023125"/>
    </source>
</evidence>
<dbReference type="InterPro" id="IPR018060">
    <property type="entry name" value="HTH_AraC"/>
</dbReference>
<dbReference type="SUPFAM" id="SSF46689">
    <property type="entry name" value="Homeodomain-like"/>
    <property type="match status" value="2"/>
</dbReference>
<dbReference type="EMBL" id="PDYH01000033">
    <property type="protein sequence ID" value="PHU39899.1"/>
    <property type="molecule type" value="Genomic_DNA"/>
</dbReference>
<reference evidence="5" key="1">
    <citation type="submission" date="2017-10" db="EMBL/GenBank/DDBJ databases">
        <title>Resolving the taxonomy of Roseburia spp., Eubacterium rectale and Agathobacter spp. through phylogenomic analysis.</title>
        <authorList>
            <person name="Sheridan P.O."/>
            <person name="Walker A.W."/>
            <person name="Duncan S.H."/>
            <person name="Scott K.P."/>
            <person name="Toole P.W.O."/>
            <person name="Luis P."/>
            <person name="Flint H.J."/>
        </authorList>
    </citation>
    <scope>NUCLEOTIDE SEQUENCE [LARGE SCALE GENOMIC DNA]</scope>
    <source>
        <strain evidence="6">JK10</strain>
        <strain evidence="5">JK626</strain>
    </source>
</reference>
<dbReference type="InterPro" id="IPR037923">
    <property type="entry name" value="HTH-like"/>
</dbReference>
<dbReference type="PRINTS" id="PR00032">
    <property type="entry name" value="HTHARAC"/>
</dbReference>
<dbReference type="InterPro" id="IPR018062">
    <property type="entry name" value="HTH_AraC-typ_CS"/>
</dbReference>
<dbReference type="PROSITE" id="PS01124">
    <property type="entry name" value="HTH_ARAC_FAMILY_2"/>
    <property type="match status" value="1"/>
</dbReference>
<gene>
    <name evidence="6" type="ORF">CSX00_08285</name>
    <name evidence="5" type="ORF">CSX01_05475</name>
</gene>
<reference evidence="5" key="2">
    <citation type="submission" date="2017-10" db="EMBL/GenBank/DDBJ databases">
        <authorList>
            <person name="Banno H."/>
            <person name="Chua N.-H."/>
        </authorList>
    </citation>
    <scope>NUCLEOTIDE SEQUENCE [LARGE SCALE GENOMIC DNA]</scope>
    <source>
        <strain evidence="6">JK10</strain>
        <strain evidence="5">JK626</strain>
    </source>
</reference>
<dbReference type="InterPro" id="IPR009057">
    <property type="entry name" value="Homeodomain-like_sf"/>
</dbReference>
<dbReference type="SMART" id="SM00342">
    <property type="entry name" value="HTH_ARAC"/>
    <property type="match status" value="1"/>
</dbReference>
<evidence type="ECO:0000313" key="5">
    <source>
        <dbReference type="EMBL" id="PHU34791.1"/>
    </source>
</evidence>
<dbReference type="AlphaFoldDB" id="A0A2G3DV32"/>
<evidence type="ECO:0000313" key="6">
    <source>
        <dbReference type="EMBL" id="PHU39899.1"/>
    </source>
</evidence>
<protein>
    <submittedName>
        <fullName evidence="5">AraC family transcriptional regulator</fullName>
    </submittedName>
</protein>
<dbReference type="Pfam" id="PF12833">
    <property type="entry name" value="HTH_18"/>
    <property type="match status" value="1"/>
</dbReference>
<keyword evidence="3" id="KW-0804">Transcription</keyword>
<dbReference type="Proteomes" id="UP000225889">
    <property type="component" value="Unassembled WGS sequence"/>
</dbReference>
<dbReference type="InterPro" id="IPR003313">
    <property type="entry name" value="AraC-bd"/>
</dbReference>
<dbReference type="PANTHER" id="PTHR43280">
    <property type="entry name" value="ARAC-FAMILY TRANSCRIPTIONAL REGULATOR"/>
    <property type="match status" value="1"/>
</dbReference>
<evidence type="ECO:0000256" key="1">
    <source>
        <dbReference type="ARBA" id="ARBA00023015"/>
    </source>
</evidence>
<dbReference type="PROSITE" id="PS00041">
    <property type="entry name" value="HTH_ARAC_FAMILY_1"/>
    <property type="match status" value="1"/>
</dbReference>
<dbReference type="GO" id="GO:0043565">
    <property type="term" value="F:sequence-specific DNA binding"/>
    <property type="evidence" value="ECO:0007669"/>
    <property type="project" value="InterPro"/>
</dbReference>
<accession>A0A2G3DV32</accession>
<dbReference type="EMBL" id="PDYF01000011">
    <property type="protein sequence ID" value="PHU34791.1"/>
    <property type="molecule type" value="Genomic_DNA"/>
</dbReference>
<comment type="caution">
    <text evidence="5">The sequence shown here is derived from an EMBL/GenBank/DDBJ whole genome shotgun (WGS) entry which is preliminary data.</text>
</comment>
<name>A0A2G3DV32_9FIRM</name>
<keyword evidence="2" id="KW-0238">DNA-binding</keyword>
<dbReference type="PANTHER" id="PTHR43280:SF28">
    <property type="entry name" value="HTH-TYPE TRANSCRIPTIONAL ACTIVATOR RHAS"/>
    <property type="match status" value="1"/>
</dbReference>
<dbReference type="Gene3D" id="1.10.10.60">
    <property type="entry name" value="Homeodomain-like"/>
    <property type="match status" value="2"/>
</dbReference>
<evidence type="ECO:0000259" key="4">
    <source>
        <dbReference type="PROSITE" id="PS01124"/>
    </source>
</evidence>
<dbReference type="Gene3D" id="2.60.120.10">
    <property type="entry name" value="Jelly Rolls"/>
    <property type="match status" value="1"/>
</dbReference>
<evidence type="ECO:0000313" key="8">
    <source>
        <dbReference type="Proteomes" id="UP000225889"/>
    </source>
</evidence>
<evidence type="ECO:0000313" key="7">
    <source>
        <dbReference type="Proteomes" id="UP000224317"/>
    </source>
</evidence>
<dbReference type="Pfam" id="PF02311">
    <property type="entry name" value="AraC_binding"/>
    <property type="match status" value="1"/>
</dbReference>
<dbReference type="InterPro" id="IPR014710">
    <property type="entry name" value="RmlC-like_jellyroll"/>
</dbReference>
<evidence type="ECO:0000256" key="3">
    <source>
        <dbReference type="ARBA" id="ARBA00023163"/>
    </source>
</evidence>
<dbReference type="SUPFAM" id="SSF51215">
    <property type="entry name" value="Regulatory protein AraC"/>
    <property type="match status" value="1"/>
</dbReference>
<dbReference type="Proteomes" id="UP000224317">
    <property type="component" value="Unassembled WGS sequence"/>
</dbReference>
<proteinExistence type="predicted"/>
<keyword evidence="7" id="KW-1185">Reference proteome</keyword>
<dbReference type="RefSeq" id="WP_090150446.1">
    <property type="nucleotide sequence ID" value="NZ_PDYF01000011.1"/>
</dbReference>
<sequence>MKYIDYQEHRQHGTFNFPIAHYHENPHTPRYLMTYHWHTNYEIVYIRKGSFNLTLDDKTETYHEGDVVFISDGMLHGGTPTDCWYDCIVFDLKILLKNNNACSKTVQDIINHRIRINTYLSKNNHIISAIVQDLCNTLARKQTGYEFNVQGYLYILFGEIIRNEIYTKNPLDNVTLERLNSVKEVLSYISENYSNNITLDHLAHIAGMNPKYFCRYFKSMTDRTPIDYLNYYRVECACEMLSTKDISIREVAISCGFNDESYFIKTFNKYKNITPKQFMKRSFSA</sequence>
<dbReference type="GO" id="GO:0003700">
    <property type="term" value="F:DNA-binding transcription factor activity"/>
    <property type="evidence" value="ECO:0007669"/>
    <property type="project" value="InterPro"/>
</dbReference>
<keyword evidence="1" id="KW-0805">Transcription regulation</keyword>